<evidence type="ECO:0000313" key="9">
    <source>
        <dbReference type="Proteomes" id="UP000008076"/>
    </source>
</evidence>
<evidence type="ECO:0000259" key="6">
    <source>
        <dbReference type="PROSITE" id="PS51650"/>
    </source>
</evidence>
<dbReference type="PANTHER" id="PTHR23317">
    <property type="entry name" value="DEDICATOR OF CYTOKINESIS DOCK"/>
    <property type="match status" value="1"/>
</dbReference>
<dbReference type="VEuPathDB" id="AmoebaDB:EDI_308800"/>
<dbReference type="Pfam" id="PF06920">
    <property type="entry name" value="DHR-2_Lobe_A"/>
    <property type="match status" value="1"/>
</dbReference>
<feature type="coiled-coil region" evidence="4">
    <location>
        <begin position="352"/>
        <end position="379"/>
    </location>
</feature>
<dbReference type="RefSeq" id="XP_001739871.1">
    <property type="nucleotide sequence ID" value="XM_001739819.1"/>
</dbReference>
<evidence type="ECO:0000256" key="4">
    <source>
        <dbReference type="SAM" id="Coils"/>
    </source>
</evidence>
<feature type="domain" description="C2 DOCK-type" evidence="6">
    <location>
        <begin position="555"/>
        <end position="724"/>
    </location>
</feature>
<dbReference type="InterPro" id="IPR016024">
    <property type="entry name" value="ARM-type_fold"/>
</dbReference>
<dbReference type="InterPro" id="IPR027357">
    <property type="entry name" value="DOCKER_dom"/>
</dbReference>
<dbReference type="InterPro" id="IPR026791">
    <property type="entry name" value="DOCK"/>
</dbReference>
<protein>
    <recommendedName>
        <fullName evidence="10">Dedicator of cytokinesis protein</fullName>
    </recommendedName>
</protein>
<evidence type="ECO:0000259" key="7">
    <source>
        <dbReference type="PROSITE" id="PS51651"/>
    </source>
</evidence>
<organism evidence="9">
    <name type="scientific">Entamoeba dispar (strain ATCC PRA-260 / SAW760)</name>
    <dbReference type="NCBI Taxonomy" id="370354"/>
    <lineage>
        <taxon>Eukaryota</taxon>
        <taxon>Amoebozoa</taxon>
        <taxon>Evosea</taxon>
        <taxon>Archamoebae</taxon>
        <taxon>Mastigamoebida</taxon>
        <taxon>Entamoebidae</taxon>
        <taxon>Entamoeba</taxon>
    </lineage>
</organism>
<dbReference type="EMBL" id="DS550176">
    <property type="protein sequence ID" value="EDR23748.1"/>
    <property type="molecule type" value="Genomic_DNA"/>
</dbReference>
<sequence length="2536" mass="295920">MVTLLEKYGFKPTHEANVEVSHRRGKSSIDQSTRKNEAKSEFKKLDYDDLEEIDFFQIRKFFESHSLFYSDDQIKKILKKNLITGERLNLLDFQQFYEDIKANYFNTPQEFKTTPVKWCDIFEAQLKEDGVPSNCTNYTNGDLTIQHNVKPMNCTVTTQNIISEKEIIGAEQQLYLGMLLNSTTEVCLLNNKVEIPKQQVTQTIQSDVELSDDPDTKLLRKQAIIDIRTVKGNLYENYSNDSHKSNSIEKVINLTNPNDGGITFVMQIEARSLVQYEPFFGEFAIYEVINEGESIVKVTENYFVDLNTEDNKRIVRQIEKEEYEGTTCCKFLVKLKGIESKDRKFYGVMYFYKMAEQDIEDAKTLYKDKTEKKEFEKERKENELINKSILKEGNENKEIEIKENGNEEEGIKKEDKVDIEEIKKERKKKLEKRKEQIFNKSVYKFYKQHIFTGITELKSEERGYPIWMYKENIHSDNDLLKLIDKICGGKVRPIGIKTWELRVMKIQDTSAYRVFDPSGFEYKKNPTSGSINTYIKQLEDFTQFNTNQMFFTDFVNNIYIYPKELTIQHEKKKCSYIIHCYIRKEDTKFHREDTYLPLFYSESSIKPIFLRKASTSVSVNAKNDTFLDEIKAKLPIVLTPQHHLLFVIQEVLLTNEQNLPMEKMVINSYFAFLPFIQMGRIIQSGEQTIPVYNGLPYENYITTKPTETGDKTKTMTLTFNLRVISNIYTQSSNVHRLISSIHTNYKSSKSIENAFTEIREDIDKTHKFDMDLTHTLPILVDLILGLFKNDNIDKNPISSPRSIINSPLQRRISSNSLIKENEQESGNAFKYLILLSHLFVCDEFNNPKRVPFELYTKFYLENKPNKPAIFLPLITSLTKFFSNHLNAKKIGKLDGVFELKYLETTLEMLPVFLKMIEKSLFIYLDAAKLLYQYDKIQNDEKFCVPFNNQLKVFFKYFAQYLRQRVASRATTYIYSSNNAIAQFLLMLIRGYSRKTAMECLDIYISTLCCVEDSETETIFLSHEKVSKKSVISSKLDAQSLKNWKNVQILKVDVLKHLSQFTYFYESNAPRITSVIHISDYYTTAFSHHFLAAYIQRQYLQMLRTNDCVCRLALYSMISDAVKLDLDPRHQQPHEKAAISEFYVYFIDYIIVHAEQIIKFWRIDLDDDFSKDDSDSEDDTLDQTDSEDESNTTFLTPVMTPQNSSSRLTTIPQSLTAPPLQLAAKTSHSLSKGVINTKKIQKSIDLNEIRHFYLYLLWILKNMDLRTLTNLLNKDSPERIASLLKILQVALKYIGDLNFDVEPLFRNINEIQKDSRQVVFNVICSETSNSNIPILSNLHDVSESYDSSIFDDRGMGNSNIVDSALLVILEIIMHCFNKRFLSSGNEVMNELTKLIISSFTVTSAPTFFKYFMAFIRKIVTENSDYLFVQNPTFCYDLINGIIGLCGSSSPSTRKNATSVLYLFVKSNFERDENVNCVKIHITSSLASRKLLPEEESNVQSSIDKLKQWISLDFAEDIITKVKEKEINKNEDRYDIYRRKVIEKRIELLKLIENQKSINEGIWRSMRRVVIYLEERWSIDMTSDIEETLERIKNEIGIRVKNEEKAEVLRTCIDYQLNDFLDIIKTILGRLMIEKRRDEFVVIKQQCLNKLQKVLKEIKDTYFKFRLIQVDFPIKQEDVEKIVDSVIELYEIRNDTLDSEINAKTQTQKNTKEFEELQQKDRVIIWEEYCKIFEQLEEKNVANNDNKNVVENLEEIGNGLSVLEKVIKEKKEQMRKEDERKNGINVWEVLYKQWETILPKTINLFNQLIELQKSIVEYEKSHIEITRHSHEQLASAEELIKVYEWCLGVDEIKTYEMGGDINKIIERAEELIKQIPVIEKSMQYVTDKYTKDRESYRSIRLIMAPLKKGKGLFDQVINKETILQDEALLGEKLFGELYRRAANMGSWKQVLIKNYSRIQVIQKEERSKNEKRNEYSKYVKVIVKAIQKGQITKELLTVAEKAKELSQGDDDIQKLCEPNDLKLIQEYSMKDEIFALSIGLKRETEKDSTIKTFKEKFIDEIGLLEQYVKMILDDLRNLREMLKEQSAELINEKYLSIAEKYKESLELHLTWYEKLIVNQEKRDNFVEAGVACVHIINSVYNVLRKNNIIKIDLNIDCLKEITVDFFNVFNSRYLNNSRFLNQRFLLKMVIQAADAFKKQNLQHYAITLFNFIIPYCASTHDFKALSACHSSVTELYQQIIELNTYVGFFYRVSFYGQAFTNIFGQQNDASVNNIHKTQNLFEYVYRSSLRSGEFVEFMKNSYKRTPRLILLTKSLSNLEQLNHEDNYIFVSSVSPCTEEKKIIDKFISTNIFASEISFTLDGAKLDELSKVCKKRTIMTTKKNLPSVLEREPIISTEEVILTPILSCMDDIEKQIEKVALIIENPNSIANKIPQLQRLLMGILCANVNGGLFAICNTFFSEENINKYSAEDVDNLYTMVMRLVDLCKTGLAIHKSSMKLEFANLQNVMELGLVSIEKSLRESGMIVDAYVRPITEEEK</sequence>
<comment type="similarity">
    <text evidence="3">Belongs to the DOCK family.</text>
</comment>
<dbReference type="InterPro" id="IPR043161">
    <property type="entry name" value="DOCK_C_lobe_A"/>
</dbReference>
<evidence type="ECO:0008006" key="10">
    <source>
        <dbReference type="Google" id="ProtNLM"/>
    </source>
</evidence>
<dbReference type="OMA" id="PIWMYKE"/>
<keyword evidence="2" id="KW-0344">Guanine-nucleotide releasing factor</keyword>
<dbReference type="PANTHER" id="PTHR23317:SF76">
    <property type="entry name" value="LD20667P"/>
    <property type="match status" value="1"/>
</dbReference>
<dbReference type="eggNOG" id="KOG1997">
    <property type="taxonomic scope" value="Eukaryota"/>
</dbReference>
<dbReference type="InterPro" id="IPR046773">
    <property type="entry name" value="DOCKER_Lobe_C"/>
</dbReference>
<dbReference type="GO" id="GO:0007264">
    <property type="term" value="P:small GTPase-mediated signal transduction"/>
    <property type="evidence" value="ECO:0007669"/>
    <property type="project" value="InterPro"/>
</dbReference>
<dbReference type="Gene3D" id="1.20.58.740">
    <property type="match status" value="1"/>
</dbReference>
<dbReference type="Pfam" id="PF14429">
    <property type="entry name" value="DOCK-C2"/>
    <property type="match status" value="1"/>
</dbReference>
<keyword evidence="1" id="KW-0597">Phosphoprotein</keyword>
<dbReference type="InterPro" id="IPR046769">
    <property type="entry name" value="DOCKER_Lobe_A"/>
</dbReference>
<dbReference type="Pfam" id="PF20421">
    <property type="entry name" value="DHR-2_Lobe_C"/>
    <property type="match status" value="1"/>
</dbReference>
<proteinExistence type="inferred from homology"/>
<dbReference type="Gene3D" id="2.60.40.150">
    <property type="entry name" value="C2 domain"/>
    <property type="match status" value="1"/>
</dbReference>
<dbReference type="Gene3D" id="1.25.40.410">
    <property type="match status" value="1"/>
</dbReference>
<evidence type="ECO:0000256" key="2">
    <source>
        <dbReference type="ARBA" id="ARBA00022658"/>
    </source>
</evidence>
<name>B0EP09_ENTDS</name>
<dbReference type="Proteomes" id="UP000008076">
    <property type="component" value="Unassembled WGS sequence"/>
</dbReference>
<feature type="region of interest" description="Disordered" evidence="5">
    <location>
        <begin position="1169"/>
        <end position="1209"/>
    </location>
</feature>
<dbReference type="OrthoDB" id="28194at2759"/>
<evidence type="ECO:0000313" key="8">
    <source>
        <dbReference type="EMBL" id="EDR23748.1"/>
    </source>
</evidence>
<dbReference type="InterPro" id="IPR043162">
    <property type="entry name" value="DOCK_C_lobe_C"/>
</dbReference>
<feature type="compositionally biased region" description="Polar residues" evidence="5">
    <location>
        <begin position="1190"/>
        <end position="1209"/>
    </location>
</feature>
<dbReference type="CDD" id="cd08679">
    <property type="entry name" value="C2_DOCK180_related"/>
    <property type="match status" value="1"/>
</dbReference>
<dbReference type="PROSITE" id="PS51651">
    <property type="entry name" value="DOCKER"/>
    <property type="match status" value="1"/>
</dbReference>
<dbReference type="GO" id="GO:0005085">
    <property type="term" value="F:guanyl-nucleotide exchange factor activity"/>
    <property type="evidence" value="ECO:0007669"/>
    <property type="project" value="UniProtKB-KW"/>
</dbReference>
<feature type="compositionally biased region" description="Acidic residues" evidence="5">
    <location>
        <begin position="1169"/>
        <end position="1189"/>
    </location>
</feature>
<feature type="domain" description="DOCKER" evidence="7">
    <location>
        <begin position="2097"/>
        <end position="2526"/>
    </location>
</feature>
<dbReference type="InterPro" id="IPR035892">
    <property type="entry name" value="C2_domain_sf"/>
</dbReference>
<dbReference type="SUPFAM" id="SSF48371">
    <property type="entry name" value="ARM repeat"/>
    <property type="match status" value="1"/>
</dbReference>
<evidence type="ECO:0000256" key="3">
    <source>
        <dbReference type="PROSITE-ProRule" id="PRU00983"/>
    </source>
</evidence>
<gene>
    <name evidence="8" type="ORF">EDI_308800</name>
</gene>
<dbReference type="CDD" id="cd11684">
    <property type="entry name" value="DHR2_DOCK"/>
    <property type="match status" value="1"/>
</dbReference>
<dbReference type="KEGG" id="edi:EDI_308800"/>
<keyword evidence="4" id="KW-0175">Coiled coil</keyword>
<dbReference type="GeneID" id="5885018"/>
<evidence type="ECO:0000256" key="1">
    <source>
        <dbReference type="ARBA" id="ARBA00022553"/>
    </source>
</evidence>
<feature type="coiled-coil region" evidence="4">
    <location>
        <begin position="412"/>
        <end position="440"/>
    </location>
</feature>
<dbReference type="PROSITE" id="PS51650">
    <property type="entry name" value="C2_DOCK"/>
    <property type="match status" value="1"/>
</dbReference>
<evidence type="ECO:0000256" key="5">
    <source>
        <dbReference type="SAM" id="MobiDB-lite"/>
    </source>
</evidence>
<keyword evidence="9" id="KW-1185">Reference proteome</keyword>
<reference evidence="9" key="1">
    <citation type="submission" date="2007-12" db="EMBL/GenBank/DDBJ databases">
        <title>Annotation of Entamoeba dispar SAW760.</title>
        <authorList>
            <person name="Lorenzi H."/>
            <person name="Inman J."/>
            <person name="Schobel S."/>
            <person name="Amedeo P."/>
            <person name="Caler E."/>
        </authorList>
    </citation>
    <scope>NUCLEOTIDE SEQUENCE [LARGE SCALE GENOMIC DNA]</scope>
    <source>
        <strain evidence="9">ATCC PRA-260 / SAW760</strain>
    </source>
</reference>
<accession>B0EP09</accession>
<dbReference type="InterPro" id="IPR027007">
    <property type="entry name" value="C2_DOCK-type_domain"/>
</dbReference>